<feature type="domain" description="Response regulatory" evidence="5">
    <location>
        <begin position="2"/>
        <end position="116"/>
    </location>
</feature>
<evidence type="ECO:0000256" key="1">
    <source>
        <dbReference type="ARBA" id="ARBA00018672"/>
    </source>
</evidence>
<dbReference type="SUPFAM" id="SSF46894">
    <property type="entry name" value="C-terminal effector domain of the bipartite response regulators"/>
    <property type="match status" value="1"/>
</dbReference>
<dbReference type="Pfam" id="PF00072">
    <property type="entry name" value="Response_reg"/>
    <property type="match status" value="1"/>
</dbReference>
<evidence type="ECO:0000256" key="3">
    <source>
        <dbReference type="ARBA" id="ARBA00024867"/>
    </source>
</evidence>
<comment type="caution">
    <text evidence="6">The sequence shown here is derived from an EMBL/GenBank/DDBJ whole genome shotgun (WGS) entry which is preliminary data.</text>
</comment>
<name>A0AB35YDP9_9FIRM</name>
<dbReference type="PANTHER" id="PTHR35807:SF1">
    <property type="entry name" value="TRANSCRIPTIONAL REGULATOR REDD"/>
    <property type="match status" value="1"/>
</dbReference>
<dbReference type="InterPro" id="IPR051677">
    <property type="entry name" value="AfsR-DnrI-RedD_regulator"/>
</dbReference>
<dbReference type="Gene3D" id="3.40.50.2300">
    <property type="match status" value="1"/>
</dbReference>
<keyword evidence="2" id="KW-0238">DNA-binding</keyword>
<reference evidence="6" key="1">
    <citation type="submission" date="2024-03" db="EMBL/GenBank/DDBJ databases">
        <authorList>
            <person name="Plomp N."/>
            <person name="Harmsen H.J."/>
        </authorList>
    </citation>
    <scope>NUCLEOTIDE SEQUENCE</scope>
    <source>
        <strain evidence="6">HTF-128</strain>
    </source>
</reference>
<organism evidence="6 7">
    <name type="scientific">Faecalibacterium wellingii</name>
    <dbReference type="NCBI Taxonomy" id="2929491"/>
    <lineage>
        <taxon>Bacteria</taxon>
        <taxon>Bacillati</taxon>
        <taxon>Bacillota</taxon>
        <taxon>Clostridia</taxon>
        <taxon>Eubacteriales</taxon>
        <taxon>Oscillospiraceae</taxon>
        <taxon>Faecalibacterium</taxon>
    </lineage>
</organism>
<dbReference type="SUPFAM" id="SSF52172">
    <property type="entry name" value="CheY-like"/>
    <property type="match status" value="1"/>
</dbReference>
<accession>A0AB35YDP9</accession>
<dbReference type="InterPro" id="IPR001789">
    <property type="entry name" value="Sig_transdc_resp-reg_receiver"/>
</dbReference>
<comment type="caution">
    <text evidence="4">Lacks conserved residue(s) required for the propagation of feature annotation.</text>
</comment>
<evidence type="ECO:0000256" key="2">
    <source>
        <dbReference type="ARBA" id="ARBA00023125"/>
    </source>
</evidence>
<dbReference type="GO" id="GO:0006355">
    <property type="term" value="P:regulation of DNA-templated transcription"/>
    <property type="evidence" value="ECO:0007669"/>
    <property type="project" value="InterPro"/>
</dbReference>
<evidence type="ECO:0000313" key="6">
    <source>
        <dbReference type="EMBL" id="MEJ5196828.1"/>
    </source>
</evidence>
<proteinExistence type="predicted"/>
<dbReference type="InterPro" id="IPR036388">
    <property type="entry name" value="WH-like_DNA-bd_sf"/>
</dbReference>
<dbReference type="InterPro" id="IPR016032">
    <property type="entry name" value="Sig_transdc_resp-reg_C-effctor"/>
</dbReference>
<dbReference type="Gene3D" id="1.10.10.10">
    <property type="entry name" value="Winged helix-like DNA-binding domain superfamily/Winged helix DNA-binding domain"/>
    <property type="match status" value="1"/>
</dbReference>
<dbReference type="PROSITE" id="PS50110">
    <property type="entry name" value="RESPONSE_REGULATORY"/>
    <property type="match status" value="1"/>
</dbReference>
<dbReference type="RefSeq" id="WP_339396060.1">
    <property type="nucleotide sequence ID" value="NZ_JBBFGL010000013.1"/>
</dbReference>
<dbReference type="Proteomes" id="UP001373196">
    <property type="component" value="Unassembled WGS sequence"/>
</dbReference>
<dbReference type="SMART" id="SM00448">
    <property type="entry name" value="REC"/>
    <property type="match status" value="1"/>
</dbReference>
<dbReference type="InterPro" id="IPR011006">
    <property type="entry name" value="CheY-like_superfamily"/>
</dbReference>
<dbReference type="GO" id="GO:0000160">
    <property type="term" value="P:phosphorelay signal transduction system"/>
    <property type="evidence" value="ECO:0007669"/>
    <property type="project" value="InterPro"/>
</dbReference>
<evidence type="ECO:0000256" key="4">
    <source>
        <dbReference type="PROSITE-ProRule" id="PRU00169"/>
    </source>
</evidence>
<protein>
    <recommendedName>
        <fullName evidence="1">Stage 0 sporulation protein A homolog</fullName>
    </recommendedName>
</protein>
<dbReference type="AlphaFoldDB" id="A0AB35YDP9"/>
<evidence type="ECO:0000259" key="5">
    <source>
        <dbReference type="PROSITE" id="PS50110"/>
    </source>
</evidence>
<comment type="function">
    <text evidence="3">May play the central regulatory role in sporulation. It may be an element of the effector pathway responsible for the activation of sporulation genes in response to nutritional stress. Spo0A may act in concert with spo0H (a sigma factor) to control the expression of some genes that are critical to the sporulation process.</text>
</comment>
<dbReference type="EMBL" id="JBBFGL010000013">
    <property type="protein sequence ID" value="MEJ5196828.1"/>
    <property type="molecule type" value="Genomic_DNA"/>
</dbReference>
<dbReference type="PANTHER" id="PTHR35807">
    <property type="entry name" value="TRANSCRIPTIONAL REGULATOR REDD-RELATED"/>
    <property type="match status" value="1"/>
</dbReference>
<evidence type="ECO:0000313" key="7">
    <source>
        <dbReference type="Proteomes" id="UP001373196"/>
    </source>
</evidence>
<gene>
    <name evidence="6" type="ORF">WF834_11740</name>
</gene>
<sequence>MKILVVDDGQLAINSLVRILCRVAPDCDYISAMTTEDALTWMRQGPMDAAFLNLEMPGMNGLGLARMIQKLQPRCNIIVVTEHPEYALEALQIFVSGFLLKPANEDDVKNVLKHLRYPPEDGPAGVKIQCFGNFEIFVNGRTLAFKRSKSKELLAYLVDRNGATCTNGEMLAVLWEDKPDTASLHSHLRNLIFDLSHALEDAGVTGLLIRGRSTLAIDTGKVDCDYYNFLKGNRSAINSYRGEYMTQYSWAEVTRSALRQQASAQKTASIPSYYAPTEF</sequence>
<dbReference type="GO" id="GO:0003677">
    <property type="term" value="F:DNA binding"/>
    <property type="evidence" value="ECO:0007669"/>
    <property type="project" value="UniProtKB-KW"/>
</dbReference>